<dbReference type="Pfam" id="PF07676">
    <property type="entry name" value="PD40"/>
    <property type="match status" value="2"/>
</dbReference>
<keyword evidence="1" id="KW-0732">Signal</keyword>
<dbReference type="RefSeq" id="WP_144073887.1">
    <property type="nucleotide sequence ID" value="NZ_CP076128.1"/>
</dbReference>
<reference evidence="3 4" key="1">
    <citation type="submission" date="2021-05" db="EMBL/GenBank/DDBJ databases">
        <title>Comparative genomic studies on the polysaccharide-degrading batcterial strains of the Flammeovirga genus.</title>
        <authorList>
            <person name="Zewei F."/>
            <person name="Zheng Z."/>
            <person name="Yu L."/>
            <person name="Ruyue G."/>
            <person name="Yanhong M."/>
            <person name="Yuanyuan C."/>
            <person name="Jingyan G."/>
            <person name="Wenjun H."/>
        </authorList>
    </citation>
    <scope>NUCLEOTIDE SEQUENCE [LARGE SCALE GENOMIC DNA]</scope>
    <source>
        <strain evidence="3 4">YS10</strain>
    </source>
</reference>
<feature type="chain" id="PRO_5046641437" evidence="1">
    <location>
        <begin position="27"/>
        <end position="818"/>
    </location>
</feature>
<protein>
    <submittedName>
        <fullName evidence="3">PD40 domain-containing protein</fullName>
    </submittedName>
</protein>
<evidence type="ECO:0000313" key="3">
    <source>
        <dbReference type="EMBL" id="QWG06469.1"/>
    </source>
</evidence>
<dbReference type="SUPFAM" id="SSF82171">
    <property type="entry name" value="DPP6 N-terminal domain-like"/>
    <property type="match status" value="1"/>
</dbReference>
<dbReference type="Proteomes" id="UP000682802">
    <property type="component" value="Chromosome 1"/>
</dbReference>
<dbReference type="InterPro" id="IPR045743">
    <property type="entry name" value="DUF6089"/>
</dbReference>
<feature type="signal peptide" evidence="1">
    <location>
        <begin position="1"/>
        <end position="26"/>
    </location>
</feature>
<keyword evidence="4" id="KW-1185">Reference proteome</keyword>
<dbReference type="InterPro" id="IPR011659">
    <property type="entry name" value="WD40"/>
</dbReference>
<sequence>MTSKLLIHSVFLSFCISLLSITNGFAQHKSPNVNPATDKHWALSVFGGTSNYFGDLTTKASPFSTNSSLTSGSFGFGYEKRFSHRFVLRGEFSWSRIIGDDAQTAAIGSFEYDRNLSFRNDIYQLSALAQFDLIPHYGHYSERKRITPYILTGLTTFLHNPKGKTTTQYGSTWVDLSSLGTEGQGKENTRKKYNKVGIAVPFGLGVNVKVTNRMDIGLEWITRFTFTDYLDDVSKNYAGDASFGNNQLAASMADRSQESIAVLTGAPRQVPSYKFGPGDKRGSNNKRDGYTNFLIKVRYILSKNEAPNKLSWLHKNSEQYNTIGIHSNKLANSTRDISEFDKYKGRYTIQNLAINTEGSERSPNFYHDGLIYATDRNDRKHFNKATRKSYYNFYYAPLSDLYKNEQTRPVNIENETLKRFHHHSAYQINDTHIITTLYSSDLPSQKVAQHKLFSIEILGENIWAEAIELPFNNEHYSISEPTISKDGTTMYFVSDMKGGYGGTDIYVSYRYKDQWTYPINLGGVINTSGDEVSPFLHDDGTLYFASNGHKGMGGLDLFEAISKDDKIFAVTNLGSPINSPYDDFGLILNKVKRVGYFTSNRVGGKGGNDIYQLNVNEINVSRMLTDEHENLFVVEEMKLKGKVISKDTRTALPKILVSLKNIETNALITKRTDKNGVFEFDVSNESNYEIFPSAFGYKRMKPTKISTVGVFGVDEISKTLLIAPLAKKVKLYGQVTNKETGELLKNIELVFISPNEDENIYVKSDNEGNYSMEINKDKKYFFFVEEDGFLQKNYAIPDLSKFRSVSSMKYNIRLAPKE</sequence>
<proteinExistence type="predicted"/>
<gene>
    <name evidence="3" type="ORF">KM029_14165</name>
</gene>
<dbReference type="InterPro" id="IPR008969">
    <property type="entry name" value="CarboxyPept-like_regulatory"/>
</dbReference>
<evidence type="ECO:0000259" key="2">
    <source>
        <dbReference type="Pfam" id="PF19573"/>
    </source>
</evidence>
<dbReference type="EMBL" id="CP076128">
    <property type="protein sequence ID" value="QWG06469.1"/>
    <property type="molecule type" value="Genomic_DNA"/>
</dbReference>
<evidence type="ECO:0000256" key="1">
    <source>
        <dbReference type="SAM" id="SignalP"/>
    </source>
</evidence>
<feature type="domain" description="DUF6089" evidence="2">
    <location>
        <begin position="43"/>
        <end position="234"/>
    </location>
</feature>
<accession>A0ABX8GSS4</accession>
<organism evidence="3 4">
    <name type="scientific">Flammeovirga kamogawensis</name>
    <dbReference type="NCBI Taxonomy" id="373891"/>
    <lineage>
        <taxon>Bacteria</taxon>
        <taxon>Pseudomonadati</taxon>
        <taxon>Bacteroidota</taxon>
        <taxon>Cytophagia</taxon>
        <taxon>Cytophagales</taxon>
        <taxon>Flammeovirgaceae</taxon>
        <taxon>Flammeovirga</taxon>
    </lineage>
</organism>
<dbReference type="SUPFAM" id="SSF49464">
    <property type="entry name" value="Carboxypeptidase regulatory domain-like"/>
    <property type="match status" value="1"/>
</dbReference>
<evidence type="ECO:0000313" key="4">
    <source>
        <dbReference type="Proteomes" id="UP000682802"/>
    </source>
</evidence>
<name>A0ABX8GSS4_9BACT</name>
<dbReference type="Pfam" id="PF19573">
    <property type="entry name" value="DUF6089"/>
    <property type="match status" value="1"/>
</dbReference>